<dbReference type="Gene3D" id="1.25.40.180">
    <property type="match status" value="1"/>
</dbReference>
<dbReference type="Proteomes" id="UP001281761">
    <property type="component" value="Unassembled WGS sequence"/>
</dbReference>
<reference evidence="2 3" key="1">
    <citation type="journal article" date="2022" name="bioRxiv">
        <title>Genomics of Preaxostyla Flagellates Illuminates Evolutionary Transitions and the Path Towards Mitochondrial Loss.</title>
        <authorList>
            <person name="Novak L.V.F."/>
            <person name="Treitli S.C."/>
            <person name="Pyrih J."/>
            <person name="Halakuc P."/>
            <person name="Pipaliya S.V."/>
            <person name="Vacek V."/>
            <person name="Brzon O."/>
            <person name="Soukal P."/>
            <person name="Eme L."/>
            <person name="Dacks J.B."/>
            <person name="Karnkowska A."/>
            <person name="Elias M."/>
            <person name="Hampl V."/>
        </authorList>
    </citation>
    <scope>NUCLEOTIDE SEQUENCE [LARGE SCALE GENOMIC DNA]</scope>
    <source>
        <strain evidence="2">NAU3</strain>
        <tissue evidence="2">Gut</tissue>
    </source>
</reference>
<gene>
    <name evidence="2" type="ORF">BLNAU_21364</name>
</gene>
<comment type="caution">
    <text evidence="2">The sequence shown here is derived from an EMBL/GenBank/DDBJ whole genome shotgun (WGS) entry which is preliminary data.</text>
</comment>
<protein>
    <submittedName>
        <fullName evidence="2">Uncharacterized protein</fullName>
    </submittedName>
</protein>
<feature type="region of interest" description="Disordered" evidence="1">
    <location>
        <begin position="1"/>
        <end position="30"/>
    </location>
</feature>
<evidence type="ECO:0000313" key="2">
    <source>
        <dbReference type="EMBL" id="KAK2943713.1"/>
    </source>
</evidence>
<proteinExistence type="predicted"/>
<evidence type="ECO:0000313" key="3">
    <source>
        <dbReference type="Proteomes" id="UP001281761"/>
    </source>
</evidence>
<dbReference type="EMBL" id="JARBJD010000332">
    <property type="protein sequence ID" value="KAK2943713.1"/>
    <property type="molecule type" value="Genomic_DNA"/>
</dbReference>
<feature type="compositionally biased region" description="Pro residues" evidence="1">
    <location>
        <begin position="98"/>
        <end position="108"/>
    </location>
</feature>
<sequence>MSTIPSNTTAKTFQPTKATQPPPPSSETKFVSSIKKFVPLKRQTAPVPTDTPKDAIFLIKPDAKEFKPKPRPSVPSGPIPTLSAADSTTIKPFVPKSKPIPPPEPTPEFPSTVPTPNAIFAPPAATQYRIAPQNPPLFSSPTLVTPNQHDDIDPKTILVEKAKVFVPSAPKNPSSGTPGVTLKKPKALQATDELNTSFIQDIPSVSGVSLDPHQTVYKPSHNDQEDARRAFKKKRANPNYLNAARSLLNKITISNFQDVIDELFGVLVSREVLSHVIDIVYEKAIHEAQFPCSMSNTEY</sequence>
<feature type="compositionally biased region" description="Polar residues" evidence="1">
    <location>
        <begin position="1"/>
        <end position="19"/>
    </location>
</feature>
<organism evidence="2 3">
    <name type="scientific">Blattamonas nauphoetae</name>
    <dbReference type="NCBI Taxonomy" id="2049346"/>
    <lineage>
        <taxon>Eukaryota</taxon>
        <taxon>Metamonada</taxon>
        <taxon>Preaxostyla</taxon>
        <taxon>Oxymonadida</taxon>
        <taxon>Blattamonas</taxon>
    </lineage>
</organism>
<evidence type="ECO:0000256" key="1">
    <source>
        <dbReference type="SAM" id="MobiDB-lite"/>
    </source>
</evidence>
<keyword evidence="3" id="KW-1185">Reference proteome</keyword>
<name>A0ABQ9WWL9_9EUKA</name>
<feature type="region of interest" description="Disordered" evidence="1">
    <location>
        <begin position="62"/>
        <end position="113"/>
    </location>
</feature>
<accession>A0ABQ9WWL9</accession>